<dbReference type="Gene3D" id="3.40.630.30">
    <property type="match status" value="1"/>
</dbReference>
<reference evidence="2" key="1">
    <citation type="submission" date="2020-08" db="EMBL/GenBank/DDBJ databases">
        <title>Genome public.</title>
        <authorList>
            <person name="Liu C."/>
            <person name="Sun Q."/>
        </authorList>
    </citation>
    <scope>NUCLEOTIDE SEQUENCE</scope>
    <source>
        <strain evidence="2">NSJ-32</strain>
    </source>
</reference>
<organism evidence="2 3">
    <name type="scientific">Bianquea renquensis</name>
    <dbReference type="NCBI Taxonomy" id="2763661"/>
    <lineage>
        <taxon>Bacteria</taxon>
        <taxon>Bacillati</taxon>
        <taxon>Bacillota</taxon>
        <taxon>Clostridia</taxon>
        <taxon>Eubacteriales</taxon>
        <taxon>Bianqueaceae</taxon>
        <taxon>Bianquea</taxon>
    </lineage>
</organism>
<sequence>MKLIKQIKDDPQLRDSFNGLAMKTFGLSFSEWWRRGYWTDSYIPYVFVDGGKVVANASVNLMDLMWHGQPKRYIQIGTVMTDAAYRHQGLSRTLLQEIIGDWADKSDALYLFANDTVLDFYPKFGFQREREYQYSSPAHSNQGMARKLDMETEADRQILLRHFQMSNAYSQFPMRHNVGLLMFYCGSFLKETIYWIPEFDAVLVAEKENDTLLCYDVFCDGEVPMTDLLGVVAAPDVAKIIWGFTPKDTADCAVAPLEEDDNALFVYAGKENLFADHKLMFPLLSHA</sequence>
<protein>
    <submittedName>
        <fullName evidence="2">GNAT family N-acetyltransferase</fullName>
    </submittedName>
</protein>
<dbReference type="Pfam" id="PF13527">
    <property type="entry name" value="Acetyltransf_9"/>
    <property type="match status" value="1"/>
</dbReference>
<evidence type="ECO:0000313" key="2">
    <source>
        <dbReference type="EMBL" id="MBC8542112.1"/>
    </source>
</evidence>
<dbReference type="PROSITE" id="PS51186">
    <property type="entry name" value="GNAT"/>
    <property type="match status" value="1"/>
</dbReference>
<evidence type="ECO:0000313" key="3">
    <source>
        <dbReference type="Proteomes" id="UP000657006"/>
    </source>
</evidence>
<dbReference type="GO" id="GO:0016747">
    <property type="term" value="F:acyltransferase activity, transferring groups other than amino-acyl groups"/>
    <property type="evidence" value="ECO:0007669"/>
    <property type="project" value="InterPro"/>
</dbReference>
<evidence type="ECO:0000259" key="1">
    <source>
        <dbReference type="PROSITE" id="PS51186"/>
    </source>
</evidence>
<dbReference type="AlphaFoldDB" id="A0A926DQT5"/>
<dbReference type="Proteomes" id="UP000657006">
    <property type="component" value="Unassembled WGS sequence"/>
</dbReference>
<dbReference type="EMBL" id="JACRSQ010000001">
    <property type="protein sequence ID" value="MBC8542112.1"/>
    <property type="molecule type" value="Genomic_DNA"/>
</dbReference>
<dbReference type="SUPFAM" id="SSF55729">
    <property type="entry name" value="Acyl-CoA N-acyltransferases (Nat)"/>
    <property type="match status" value="1"/>
</dbReference>
<name>A0A926DQT5_9FIRM</name>
<feature type="domain" description="N-acetyltransferase" evidence="1">
    <location>
        <begin position="2"/>
        <end position="149"/>
    </location>
</feature>
<dbReference type="InterPro" id="IPR016181">
    <property type="entry name" value="Acyl_CoA_acyltransferase"/>
</dbReference>
<keyword evidence="3" id="KW-1185">Reference proteome</keyword>
<accession>A0A926DQT5</accession>
<proteinExistence type="predicted"/>
<comment type="caution">
    <text evidence="2">The sequence shown here is derived from an EMBL/GenBank/DDBJ whole genome shotgun (WGS) entry which is preliminary data.</text>
</comment>
<dbReference type="RefSeq" id="WP_177718984.1">
    <property type="nucleotide sequence ID" value="NZ_JACRSQ010000001.1"/>
</dbReference>
<dbReference type="InterPro" id="IPR000182">
    <property type="entry name" value="GNAT_dom"/>
</dbReference>
<gene>
    <name evidence="2" type="ORF">H8730_00925</name>
</gene>
<dbReference type="CDD" id="cd04301">
    <property type="entry name" value="NAT_SF"/>
    <property type="match status" value="1"/>
</dbReference>